<dbReference type="EMBL" id="CAJOBA010044570">
    <property type="protein sequence ID" value="CAF4165668.1"/>
    <property type="molecule type" value="Genomic_DNA"/>
</dbReference>
<feature type="transmembrane region" description="Helical" evidence="1">
    <location>
        <begin position="7"/>
        <end position="27"/>
    </location>
</feature>
<organism evidence="3 4">
    <name type="scientific">Didymodactylos carnosus</name>
    <dbReference type="NCBI Taxonomy" id="1234261"/>
    <lineage>
        <taxon>Eukaryota</taxon>
        <taxon>Metazoa</taxon>
        <taxon>Spiralia</taxon>
        <taxon>Gnathifera</taxon>
        <taxon>Rotifera</taxon>
        <taxon>Eurotatoria</taxon>
        <taxon>Bdelloidea</taxon>
        <taxon>Philodinida</taxon>
        <taxon>Philodinidae</taxon>
        <taxon>Didymodactylos</taxon>
    </lineage>
</organism>
<gene>
    <name evidence="2" type="ORF">OVA965_LOCUS30991</name>
    <name evidence="3" type="ORF">TMI583_LOCUS31809</name>
</gene>
<evidence type="ECO:0000256" key="1">
    <source>
        <dbReference type="SAM" id="Phobius"/>
    </source>
</evidence>
<name>A0A8S2RK90_9BILA</name>
<dbReference type="EMBL" id="CAJNOK010022923">
    <property type="protein sequence ID" value="CAF1355306.1"/>
    <property type="molecule type" value="Genomic_DNA"/>
</dbReference>
<keyword evidence="1" id="KW-1133">Transmembrane helix</keyword>
<evidence type="ECO:0000313" key="4">
    <source>
        <dbReference type="Proteomes" id="UP000682733"/>
    </source>
</evidence>
<protein>
    <submittedName>
        <fullName evidence="3">Uncharacterized protein</fullName>
    </submittedName>
</protein>
<dbReference type="Proteomes" id="UP000677228">
    <property type="component" value="Unassembled WGS sequence"/>
</dbReference>
<evidence type="ECO:0000313" key="3">
    <source>
        <dbReference type="EMBL" id="CAF4165668.1"/>
    </source>
</evidence>
<proteinExistence type="predicted"/>
<dbReference type="Proteomes" id="UP000682733">
    <property type="component" value="Unassembled WGS sequence"/>
</dbReference>
<evidence type="ECO:0000313" key="2">
    <source>
        <dbReference type="EMBL" id="CAF1355306.1"/>
    </source>
</evidence>
<accession>A0A8S2RK90</accession>
<keyword evidence="1" id="KW-0472">Membrane</keyword>
<comment type="caution">
    <text evidence="3">The sequence shown here is derived from an EMBL/GenBank/DDBJ whole genome shotgun (WGS) entry which is preliminary data.</text>
</comment>
<sequence>MFSEQQKFFVPILYLILVLCTTITIQYRQVSFNGWFGTNDDNSHLELLGFTCSEENSNGQIYAIFNGSLLENNSFIGVINSTIEYMNNCKTTMEKLYGKERMIISWFKISRTFDHETIKYSGILEQNDSLITINGIYRHQLDGYSYYVNITIEISTGQYNINTIFNDTIDIVDIDFVITPSQLSTYINKTFICQSNVSVNAMDINSLFNQDYENGVRDIENGETYKNVITKLNEIFGRTLSDNFISVLNDKIPYLQDFMLKLNSSSVNQIEEINF</sequence>
<reference evidence="3" key="1">
    <citation type="submission" date="2021-02" db="EMBL/GenBank/DDBJ databases">
        <authorList>
            <person name="Nowell W R."/>
        </authorList>
    </citation>
    <scope>NUCLEOTIDE SEQUENCE</scope>
</reference>
<dbReference type="AlphaFoldDB" id="A0A8S2RK90"/>
<keyword evidence="1" id="KW-0812">Transmembrane</keyword>